<dbReference type="AlphaFoldDB" id="A0A7R8ZV21"/>
<reference evidence="7" key="1">
    <citation type="submission" date="2020-11" db="EMBL/GenBank/DDBJ databases">
        <authorList>
            <person name="Tran Van P."/>
        </authorList>
    </citation>
    <scope>NUCLEOTIDE SEQUENCE</scope>
</reference>
<keyword evidence="4" id="KW-1133">Transmembrane helix</keyword>
<evidence type="ECO:0000256" key="4">
    <source>
        <dbReference type="ARBA" id="ARBA00022989"/>
    </source>
</evidence>
<evidence type="ECO:0000313" key="7">
    <source>
        <dbReference type="EMBL" id="CAD7238107.1"/>
    </source>
</evidence>
<keyword evidence="3" id="KW-0812">Transmembrane</keyword>
<dbReference type="Pfam" id="PF03458">
    <property type="entry name" value="Gly_transporter"/>
    <property type="match status" value="2"/>
</dbReference>
<dbReference type="PANTHER" id="PTHR30506">
    <property type="entry name" value="INNER MEMBRANE PROTEIN"/>
    <property type="match status" value="1"/>
</dbReference>
<dbReference type="InterPro" id="IPR005115">
    <property type="entry name" value="Gly_transporter"/>
</dbReference>
<keyword evidence="2" id="KW-1003">Cell membrane</keyword>
<accession>A0A7R8ZV21</accession>
<name>A0A7R8ZV21_9CRUS</name>
<gene>
    <name evidence="7" type="ORF">CTOB1V02_LOCUS15922</name>
</gene>
<feature type="domain" description="Glycine transporter" evidence="6">
    <location>
        <begin position="104"/>
        <end position="176"/>
    </location>
</feature>
<organism evidence="7">
    <name type="scientific">Cyprideis torosa</name>
    <dbReference type="NCBI Taxonomy" id="163714"/>
    <lineage>
        <taxon>Eukaryota</taxon>
        <taxon>Metazoa</taxon>
        <taxon>Ecdysozoa</taxon>
        <taxon>Arthropoda</taxon>
        <taxon>Crustacea</taxon>
        <taxon>Oligostraca</taxon>
        <taxon>Ostracoda</taxon>
        <taxon>Podocopa</taxon>
        <taxon>Podocopida</taxon>
        <taxon>Cytherocopina</taxon>
        <taxon>Cytheroidea</taxon>
        <taxon>Cytherideidae</taxon>
        <taxon>Cyprideis</taxon>
    </lineage>
</organism>
<proteinExistence type="predicted"/>
<keyword evidence="5" id="KW-0472">Membrane</keyword>
<dbReference type="EMBL" id="OB696282">
    <property type="protein sequence ID" value="CAD7238107.1"/>
    <property type="molecule type" value="Genomic_DNA"/>
</dbReference>
<evidence type="ECO:0000256" key="2">
    <source>
        <dbReference type="ARBA" id="ARBA00022475"/>
    </source>
</evidence>
<comment type="subcellular location">
    <subcellularLocation>
        <location evidence="1">Cell membrane</location>
        <topology evidence="1">Multi-pass membrane protein</topology>
    </subcellularLocation>
</comment>
<feature type="domain" description="Glycine transporter" evidence="6">
    <location>
        <begin position="15"/>
        <end position="88"/>
    </location>
</feature>
<dbReference type="PANTHER" id="PTHR30506:SF3">
    <property type="entry name" value="UPF0126 INNER MEMBRANE PROTEIN YADS-RELATED"/>
    <property type="match status" value="1"/>
</dbReference>
<evidence type="ECO:0000256" key="1">
    <source>
        <dbReference type="ARBA" id="ARBA00004651"/>
    </source>
</evidence>
<sequence length="212" mass="22710">MQNLPFDLQTLVIALTVLATATMAVTGVMQALRHGFDPLGAGVLALITAVGGGTVRDLLLGATPVFWINDLIYVGTVIPVVIISYLFARQLRAGNGRRERVINYIDAIGLALFTILGVQKSLTFDVHPVISILMGCITGIAGGIIRDILCGEKPVVLRQDLYATLSLAGGALLLVLLHFLPASPSFLITFFAILISRVWVIRHGIALPKTEQ</sequence>
<evidence type="ECO:0000256" key="5">
    <source>
        <dbReference type="ARBA" id="ARBA00023136"/>
    </source>
</evidence>
<protein>
    <recommendedName>
        <fullName evidence="6">Glycine transporter domain-containing protein</fullName>
    </recommendedName>
</protein>
<dbReference type="GO" id="GO:0005886">
    <property type="term" value="C:plasma membrane"/>
    <property type="evidence" value="ECO:0007669"/>
    <property type="project" value="UniProtKB-SubCell"/>
</dbReference>
<evidence type="ECO:0000259" key="6">
    <source>
        <dbReference type="Pfam" id="PF03458"/>
    </source>
</evidence>
<dbReference type="OrthoDB" id="8300359at2759"/>
<evidence type="ECO:0000256" key="3">
    <source>
        <dbReference type="ARBA" id="ARBA00022692"/>
    </source>
</evidence>